<feature type="compositionally biased region" description="Polar residues" evidence="1">
    <location>
        <begin position="17"/>
        <end position="43"/>
    </location>
</feature>
<proteinExistence type="predicted"/>
<accession>A0A2P2PDS5</accession>
<sequence>MTSRKSPHPTPTWTTPSRRLQTGTSLATLTPNPITSSTRDPGA</sequence>
<feature type="region of interest" description="Disordered" evidence="1">
    <location>
        <begin position="1"/>
        <end position="43"/>
    </location>
</feature>
<organism evidence="2">
    <name type="scientific">Rhizophora mucronata</name>
    <name type="common">Asiatic mangrove</name>
    <dbReference type="NCBI Taxonomy" id="61149"/>
    <lineage>
        <taxon>Eukaryota</taxon>
        <taxon>Viridiplantae</taxon>
        <taxon>Streptophyta</taxon>
        <taxon>Embryophyta</taxon>
        <taxon>Tracheophyta</taxon>
        <taxon>Spermatophyta</taxon>
        <taxon>Magnoliopsida</taxon>
        <taxon>eudicotyledons</taxon>
        <taxon>Gunneridae</taxon>
        <taxon>Pentapetalae</taxon>
        <taxon>rosids</taxon>
        <taxon>fabids</taxon>
        <taxon>Malpighiales</taxon>
        <taxon>Rhizophoraceae</taxon>
        <taxon>Rhizophora</taxon>
    </lineage>
</organism>
<evidence type="ECO:0000256" key="1">
    <source>
        <dbReference type="SAM" id="MobiDB-lite"/>
    </source>
</evidence>
<reference evidence="2" key="1">
    <citation type="submission" date="2018-02" db="EMBL/GenBank/DDBJ databases">
        <title>Rhizophora mucronata_Transcriptome.</title>
        <authorList>
            <person name="Meera S.P."/>
            <person name="Sreeshan A."/>
            <person name="Augustine A."/>
        </authorList>
    </citation>
    <scope>NUCLEOTIDE SEQUENCE</scope>
    <source>
        <tissue evidence="2">Leaf</tissue>
    </source>
</reference>
<dbReference type="AlphaFoldDB" id="A0A2P2PDS5"/>
<name>A0A2P2PDS5_RHIMU</name>
<evidence type="ECO:0000313" key="2">
    <source>
        <dbReference type="EMBL" id="MBX52897.1"/>
    </source>
</evidence>
<dbReference type="EMBL" id="GGEC01072413">
    <property type="protein sequence ID" value="MBX52897.1"/>
    <property type="molecule type" value="Transcribed_RNA"/>
</dbReference>
<protein>
    <submittedName>
        <fullName evidence="2">Uncharacterized protein</fullName>
    </submittedName>
</protein>